<dbReference type="InterPro" id="IPR054530">
    <property type="entry name" value="TcaA_4th"/>
</dbReference>
<dbReference type="EMBL" id="BMFR01000001">
    <property type="protein sequence ID" value="GGG62900.1"/>
    <property type="molecule type" value="Genomic_DNA"/>
</dbReference>
<dbReference type="InterPro" id="IPR054529">
    <property type="entry name" value="TcaA_2nd"/>
</dbReference>
<dbReference type="Pfam" id="PF22820">
    <property type="entry name" value="TcaA_3rd_4th"/>
    <property type="match status" value="2"/>
</dbReference>
<dbReference type="Pfam" id="PF22813">
    <property type="entry name" value="TcaA_2nd"/>
    <property type="match status" value="1"/>
</dbReference>
<feature type="domain" description="TcaA 4th" evidence="3">
    <location>
        <begin position="250"/>
        <end position="317"/>
    </location>
</feature>
<evidence type="ECO:0000259" key="2">
    <source>
        <dbReference type="Pfam" id="PF22813"/>
    </source>
</evidence>
<dbReference type="AlphaFoldDB" id="A0A917H0H0"/>
<feature type="transmembrane region" description="Helical" evidence="1">
    <location>
        <begin position="41"/>
        <end position="61"/>
    </location>
</feature>
<feature type="domain" description="TcaA second" evidence="2">
    <location>
        <begin position="68"/>
        <end position="170"/>
    </location>
</feature>
<evidence type="ECO:0000313" key="5">
    <source>
        <dbReference type="Proteomes" id="UP000622860"/>
    </source>
</evidence>
<comment type="caution">
    <text evidence="4">The sequence shown here is derived from an EMBL/GenBank/DDBJ whole genome shotgun (WGS) entry which is preliminary data.</text>
</comment>
<keyword evidence="1" id="KW-1133">Transmembrane helix</keyword>
<protein>
    <recommendedName>
        <fullName evidence="6">Zinc-ribbon domain-containing protein</fullName>
    </recommendedName>
</protein>
<evidence type="ECO:0000259" key="3">
    <source>
        <dbReference type="Pfam" id="PF22820"/>
    </source>
</evidence>
<reference evidence="4" key="1">
    <citation type="journal article" date="2014" name="Int. J. Syst. Evol. Microbiol.">
        <title>Complete genome sequence of Corynebacterium casei LMG S-19264T (=DSM 44701T), isolated from a smear-ripened cheese.</title>
        <authorList>
            <consortium name="US DOE Joint Genome Institute (JGI-PGF)"/>
            <person name="Walter F."/>
            <person name="Albersmeier A."/>
            <person name="Kalinowski J."/>
            <person name="Ruckert C."/>
        </authorList>
    </citation>
    <scope>NUCLEOTIDE SEQUENCE</scope>
    <source>
        <strain evidence="4">CGMCC 1.12754</strain>
    </source>
</reference>
<organism evidence="4 5">
    <name type="scientific">Virgibacillus oceani</name>
    <dbReference type="NCBI Taxonomy" id="1479511"/>
    <lineage>
        <taxon>Bacteria</taxon>
        <taxon>Bacillati</taxon>
        <taxon>Bacillota</taxon>
        <taxon>Bacilli</taxon>
        <taxon>Bacillales</taxon>
        <taxon>Bacillaceae</taxon>
        <taxon>Virgibacillus</taxon>
    </lineage>
</organism>
<accession>A0A917H0H0</accession>
<keyword evidence="5" id="KW-1185">Reference proteome</keyword>
<reference evidence="4" key="2">
    <citation type="submission" date="2020-09" db="EMBL/GenBank/DDBJ databases">
        <authorList>
            <person name="Sun Q."/>
            <person name="Zhou Y."/>
        </authorList>
    </citation>
    <scope>NUCLEOTIDE SEQUENCE</scope>
    <source>
        <strain evidence="4">CGMCC 1.12754</strain>
    </source>
</reference>
<proteinExistence type="predicted"/>
<sequence length="375" mass="42526">MECKNCGYQTNDDKKFCPECGNQLTKSSNDPTIKKPLSKKVILIASIAAILSLSCIVFYFIGKGKFQPENKLQNFEQAIEDKNTDKLQKLLSPVNDSFDITKENTANFIKYLNSNPQKYDALLSRLTQQAESMSNSGENEMAYLNDTYATLNMIKEGKKWLLFDDYQIIVTPMYLDLYMDTKDVELYVDGNKVGTSTGKDYHEEFGPFMPGIHEIKATFKNPYAASSVSDEVELFDSSESKLVHTLELEAEEVTISSIYDDAALFVDGKKTDITVGPEEKSIGMFPTNESVSIYVEKEFPWGTAKSEEVYINSNHETFDTIYPLSKENQDEMLNQLNETLAQYAQALTKRDASVMKDGITDKLKNFSRKDQRNKD</sequence>
<dbReference type="Proteomes" id="UP000622860">
    <property type="component" value="Unassembled WGS sequence"/>
</dbReference>
<dbReference type="GO" id="GO:0005886">
    <property type="term" value="C:plasma membrane"/>
    <property type="evidence" value="ECO:0007669"/>
    <property type="project" value="UniProtKB-SubCell"/>
</dbReference>
<feature type="domain" description="TcaA 4th" evidence="3">
    <location>
        <begin position="174"/>
        <end position="238"/>
    </location>
</feature>
<keyword evidence="1" id="KW-0472">Membrane</keyword>
<keyword evidence="1" id="KW-0812">Transmembrane</keyword>
<name>A0A917H0H0_9BACI</name>
<dbReference type="PANTHER" id="PTHR40038">
    <property type="entry name" value="MEMBRANE-ASSOCIATED PROTEIN TCAA"/>
    <property type="match status" value="1"/>
</dbReference>
<gene>
    <name evidence="4" type="ORF">GCM10011398_02850</name>
</gene>
<dbReference type="RefSeq" id="WP_188453564.1">
    <property type="nucleotide sequence ID" value="NZ_BMFR01000001.1"/>
</dbReference>
<evidence type="ECO:0000256" key="1">
    <source>
        <dbReference type="SAM" id="Phobius"/>
    </source>
</evidence>
<evidence type="ECO:0000313" key="4">
    <source>
        <dbReference type="EMBL" id="GGG62900.1"/>
    </source>
</evidence>
<evidence type="ECO:0008006" key="6">
    <source>
        <dbReference type="Google" id="ProtNLM"/>
    </source>
</evidence>
<dbReference type="PANTHER" id="PTHR40038:SF1">
    <property type="entry name" value="MEMBRANE-ASSOCIATED PROTEIN TCAA"/>
    <property type="match status" value="1"/>
</dbReference>